<gene>
    <name evidence="1" type="ORF">C9F07_10240</name>
</gene>
<name>A0A4Z0NH44_SALET</name>
<dbReference type="AlphaFoldDB" id="A0A4Z0NH44"/>
<comment type="caution">
    <text evidence="1">The sequence shown here is derived from an EMBL/GenBank/DDBJ whole genome shotgun (WGS) entry which is preliminary data.</text>
</comment>
<feature type="non-terminal residue" evidence="1">
    <location>
        <position position="1"/>
    </location>
</feature>
<organism evidence="1 2">
    <name type="scientific">Salmonella enterica subsp. enterica serovar Poona</name>
    <dbReference type="NCBI Taxonomy" id="436295"/>
    <lineage>
        <taxon>Bacteria</taxon>
        <taxon>Pseudomonadati</taxon>
        <taxon>Pseudomonadota</taxon>
        <taxon>Gammaproteobacteria</taxon>
        <taxon>Enterobacterales</taxon>
        <taxon>Enterobacteriaceae</taxon>
        <taxon>Salmonella</taxon>
    </lineage>
</organism>
<reference evidence="1 2" key="1">
    <citation type="submission" date="2018-03" db="EMBL/GenBank/DDBJ databases">
        <title>Non-Typhoidal Salmonella genome sequencing and assembly.</title>
        <authorList>
            <person name="Matchawe C."/>
        </authorList>
    </citation>
    <scope>NUCLEOTIDE SEQUENCE [LARGE SCALE GENOMIC DNA]</scope>
    <source>
        <strain evidence="1 2">22sa</strain>
    </source>
</reference>
<evidence type="ECO:0000313" key="1">
    <source>
        <dbReference type="EMBL" id="TGD95306.1"/>
    </source>
</evidence>
<dbReference type="Proteomes" id="UP000298196">
    <property type="component" value="Unassembled WGS sequence"/>
</dbReference>
<sequence length="27" mass="3318">DYTAIREDIMSRQSLISVMISGWRWFR</sequence>
<accession>A0A4Z0NH44</accession>
<dbReference type="EMBL" id="PYKI01001098">
    <property type="protein sequence ID" value="TGD95306.1"/>
    <property type="molecule type" value="Genomic_DNA"/>
</dbReference>
<proteinExistence type="predicted"/>
<protein>
    <submittedName>
        <fullName evidence="1">Ni/Fe-hydrogenase, b-type cytochrome subunit</fullName>
    </submittedName>
</protein>
<evidence type="ECO:0000313" key="2">
    <source>
        <dbReference type="Proteomes" id="UP000298196"/>
    </source>
</evidence>
<keyword evidence="2" id="KW-1185">Reference proteome</keyword>